<sequence>MNFAGSVGKLKYMPISFLTIFF</sequence>
<name>A0A0A9B943_ARUDO</name>
<organism evidence="1">
    <name type="scientific">Arundo donax</name>
    <name type="common">Giant reed</name>
    <name type="synonym">Donax arundinaceus</name>
    <dbReference type="NCBI Taxonomy" id="35708"/>
    <lineage>
        <taxon>Eukaryota</taxon>
        <taxon>Viridiplantae</taxon>
        <taxon>Streptophyta</taxon>
        <taxon>Embryophyta</taxon>
        <taxon>Tracheophyta</taxon>
        <taxon>Spermatophyta</taxon>
        <taxon>Magnoliopsida</taxon>
        <taxon>Liliopsida</taxon>
        <taxon>Poales</taxon>
        <taxon>Poaceae</taxon>
        <taxon>PACMAD clade</taxon>
        <taxon>Arundinoideae</taxon>
        <taxon>Arundineae</taxon>
        <taxon>Arundo</taxon>
    </lineage>
</organism>
<proteinExistence type="predicted"/>
<dbReference type="EMBL" id="GBRH01242073">
    <property type="protein sequence ID" value="JAD55822.1"/>
    <property type="molecule type" value="Transcribed_RNA"/>
</dbReference>
<protein>
    <submittedName>
        <fullName evidence="1">Uncharacterized protein</fullName>
    </submittedName>
</protein>
<accession>A0A0A9B943</accession>
<dbReference type="AlphaFoldDB" id="A0A0A9B943"/>
<reference evidence="1" key="2">
    <citation type="journal article" date="2015" name="Data Brief">
        <title>Shoot transcriptome of the giant reed, Arundo donax.</title>
        <authorList>
            <person name="Barrero R.A."/>
            <person name="Guerrero F.D."/>
            <person name="Moolhuijzen P."/>
            <person name="Goolsby J.A."/>
            <person name="Tidwell J."/>
            <person name="Bellgard S.E."/>
            <person name="Bellgard M.I."/>
        </authorList>
    </citation>
    <scope>NUCLEOTIDE SEQUENCE</scope>
    <source>
        <tissue evidence="1">Shoot tissue taken approximately 20 cm above the soil surface</tissue>
    </source>
</reference>
<reference evidence="1" key="1">
    <citation type="submission" date="2014-09" db="EMBL/GenBank/DDBJ databases">
        <authorList>
            <person name="Magalhaes I.L.F."/>
            <person name="Oliveira U."/>
            <person name="Santos F.R."/>
            <person name="Vidigal T.H.D.A."/>
            <person name="Brescovit A.D."/>
            <person name="Santos A.J."/>
        </authorList>
    </citation>
    <scope>NUCLEOTIDE SEQUENCE</scope>
    <source>
        <tissue evidence="1">Shoot tissue taken approximately 20 cm above the soil surface</tissue>
    </source>
</reference>
<evidence type="ECO:0000313" key="1">
    <source>
        <dbReference type="EMBL" id="JAD55822.1"/>
    </source>
</evidence>